<evidence type="ECO:0000313" key="4">
    <source>
        <dbReference type="EMBL" id="GAB61129.1"/>
    </source>
</evidence>
<dbReference type="PANTHER" id="PTHR44591">
    <property type="entry name" value="STRESS RESPONSE REGULATOR PROTEIN 1"/>
    <property type="match status" value="1"/>
</dbReference>
<dbReference type="eggNOG" id="COG0745">
    <property type="taxonomic scope" value="Bacteria"/>
</dbReference>
<dbReference type="STRING" id="247490.KSU1_B0272"/>
<evidence type="ECO:0000259" key="3">
    <source>
        <dbReference type="PROSITE" id="PS50110"/>
    </source>
</evidence>
<dbReference type="Gene3D" id="3.40.50.2300">
    <property type="match status" value="1"/>
</dbReference>
<dbReference type="AlphaFoldDB" id="I3IHD4"/>
<dbReference type="Proteomes" id="UP000002985">
    <property type="component" value="Unassembled WGS sequence"/>
</dbReference>
<dbReference type="PROSITE" id="PS50110">
    <property type="entry name" value="RESPONSE_REGULATORY"/>
    <property type="match status" value="1"/>
</dbReference>
<organism evidence="4 5">
    <name type="scientific">Candidatus Jettenia caeni</name>
    <dbReference type="NCBI Taxonomy" id="247490"/>
    <lineage>
        <taxon>Bacteria</taxon>
        <taxon>Pseudomonadati</taxon>
        <taxon>Planctomycetota</taxon>
        <taxon>Candidatus Brocadiia</taxon>
        <taxon>Candidatus Brocadiales</taxon>
        <taxon>Candidatus Brocadiaceae</taxon>
        <taxon>Candidatus Jettenia</taxon>
    </lineage>
</organism>
<reference evidence="4 5" key="1">
    <citation type="journal article" date="2012" name="FEBS Lett.">
        <title>Anammox organism KSU-1 expresses a NirK-type copper-containing nitrite reductase instead of a NirS-type with cytochrome cd1.</title>
        <authorList>
            <person name="Hira D."/>
            <person name="Toh H."/>
            <person name="Migita C.T."/>
            <person name="Okubo H."/>
            <person name="Nishiyama T."/>
            <person name="Hattori M."/>
            <person name="Furukawa K."/>
            <person name="Fujii T."/>
        </authorList>
    </citation>
    <scope>NUCLEOTIDE SEQUENCE [LARGE SCALE GENOMIC DNA]</scope>
</reference>
<dbReference type="Pfam" id="PF00072">
    <property type="entry name" value="Response_reg"/>
    <property type="match status" value="1"/>
</dbReference>
<feature type="domain" description="Response regulatory" evidence="3">
    <location>
        <begin position="5"/>
        <end position="120"/>
    </location>
</feature>
<dbReference type="SMART" id="SM00448">
    <property type="entry name" value="REC"/>
    <property type="match status" value="1"/>
</dbReference>
<name>I3IHD4_9BACT</name>
<sequence>MTKPRLLLVDDDKTTLDGLVRILTRDEYPVSGVLSGSDALSLLSRKSFDIIITDLNMPGMNGLALINEVKKRHASMIIVVITACSSLKAVEDILKTASCDYYLIKPVDIKELKVVLKDLWEGRQVIT</sequence>
<dbReference type="EMBL" id="BAFH01000002">
    <property type="protein sequence ID" value="GAB61129.1"/>
    <property type="molecule type" value="Genomic_DNA"/>
</dbReference>
<dbReference type="GO" id="GO:0000160">
    <property type="term" value="P:phosphorelay signal transduction system"/>
    <property type="evidence" value="ECO:0007669"/>
    <property type="project" value="InterPro"/>
</dbReference>
<dbReference type="InterPro" id="IPR001789">
    <property type="entry name" value="Sig_transdc_resp-reg_receiver"/>
</dbReference>
<proteinExistence type="predicted"/>
<protein>
    <recommendedName>
        <fullName evidence="3">Response regulatory domain-containing protein</fullName>
    </recommendedName>
</protein>
<dbReference type="InterPro" id="IPR050595">
    <property type="entry name" value="Bact_response_regulator"/>
</dbReference>
<feature type="modified residue" description="4-aspartylphosphate" evidence="2">
    <location>
        <position position="54"/>
    </location>
</feature>
<evidence type="ECO:0000313" key="5">
    <source>
        <dbReference type="Proteomes" id="UP000002985"/>
    </source>
</evidence>
<dbReference type="SUPFAM" id="SSF52172">
    <property type="entry name" value="CheY-like"/>
    <property type="match status" value="1"/>
</dbReference>
<accession>I3IHD4</accession>
<dbReference type="OrthoDB" id="9813953at2"/>
<keyword evidence="5" id="KW-1185">Reference proteome</keyword>
<keyword evidence="1 2" id="KW-0597">Phosphoprotein</keyword>
<dbReference type="PANTHER" id="PTHR44591:SF3">
    <property type="entry name" value="RESPONSE REGULATORY DOMAIN-CONTAINING PROTEIN"/>
    <property type="match status" value="1"/>
</dbReference>
<dbReference type="InterPro" id="IPR011006">
    <property type="entry name" value="CheY-like_superfamily"/>
</dbReference>
<comment type="caution">
    <text evidence="4">The sequence shown here is derived from an EMBL/GenBank/DDBJ whole genome shotgun (WGS) entry which is preliminary data.</text>
</comment>
<gene>
    <name evidence="4" type="ORF">KSU1_B0272</name>
</gene>
<evidence type="ECO:0000256" key="1">
    <source>
        <dbReference type="ARBA" id="ARBA00022553"/>
    </source>
</evidence>
<evidence type="ECO:0000256" key="2">
    <source>
        <dbReference type="PROSITE-ProRule" id="PRU00169"/>
    </source>
</evidence>